<evidence type="ECO:0000313" key="10">
    <source>
        <dbReference type="Proteomes" id="UP000078148"/>
    </source>
</evidence>
<evidence type="ECO:0000259" key="8">
    <source>
        <dbReference type="PROSITE" id="PS50928"/>
    </source>
</evidence>
<feature type="domain" description="ABC transmembrane type-1" evidence="8">
    <location>
        <begin position="71"/>
        <end position="285"/>
    </location>
</feature>
<dbReference type="InterPro" id="IPR050809">
    <property type="entry name" value="UgpAE/MalFG_permease"/>
</dbReference>
<protein>
    <submittedName>
        <fullName evidence="9">Sugar ABC transporter permease</fullName>
    </submittedName>
</protein>
<comment type="subcellular location">
    <subcellularLocation>
        <location evidence="1 7">Cell membrane</location>
        <topology evidence="1 7">Multi-pass membrane protein</topology>
    </subcellularLocation>
</comment>
<feature type="transmembrane region" description="Helical" evidence="7">
    <location>
        <begin position="157"/>
        <end position="183"/>
    </location>
</feature>
<keyword evidence="6 7" id="KW-0472">Membrane</keyword>
<evidence type="ECO:0000313" key="9">
    <source>
        <dbReference type="EMBL" id="ANF98733.1"/>
    </source>
</evidence>
<dbReference type="SUPFAM" id="SSF161098">
    <property type="entry name" value="MetI-like"/>
    <property type="match status" value="1"/>
</dbReference>
<evidence type="ECO:0000256" key="5">
    <source>
        <dbReference type="ARBA" id="ARBA00022989"/>
    </source>
</evidence>
<evidence type="ECO:0000256" key="7">
    <source>
        <dbReference type="RuleBase" id="RU363032"/>
    </source>
</evidence>
<feature type="transmembrane region" description="Helical" evidence="7">
    <location>
        <begin position="266"/>
        <end position="289"/>
    </location>
</feature>
<dbReference type="EMBL" id="CP013023">
    <property type="protein sequence ID" value="ANF98733.1"/>
    <property type="molecule type" value="Genomic_DNA"/>
</dbReference>
<dbReference type="KEGG" id="pbv:AR543_09560"/>
<feature type="transmembrane region" description="Helical" evidence="7">
    <location>
        <begin position="12"/>
        <end position="35"/>
    </location>
</feature>
<keyword evidence="3" id="KW-1003">Cell membrane</keyword>
<dbReference type="Proteomes" id="UP000078148">
    <property type="component" value="Chromosome"/>
</dbReference>
<evidence type="ECO:0000256" key="2">
    <source>
        <dbReference type="ARBA" id="ARBA00022448"/>
    </source>
</evidence>
<keyword evidence="5 7" id="KW-1133">Transmembrane helix</keyword>
<name>A0A172ZMF8_9BACL</name>
<gene>
    <name evidence="9" type="ORF">AR543_09560</name>
</gene>
<dbReference type="PROSITE" id="PS50928">
    <property type="entry name" value="ABC_TM1"/>
    <property type="match status" value="1"/>
</dbReference>
<sequence>MGSRGLARQGWVTGIMMVLPYTLFFLLFSLFPILYGLRVSFYDWSLLGDKEFIGFLNYTTLLQDEEFRDNLLHTVLFTIVSVPLICGVGLLLAVLIHGIRRGQAFFRAAVFMPYVLSVSVISSIWVIFLQPYSGLFNQILRTLGIINSEIFWLSEPMLAWASIIMSTIWWTVGFVFVLFLAGLQDIPTSFYEAGQIEGANRWQTFWHITFPSLSRITILVVVLQTIASFKIFGQSKLITGGGPAGATKTVVFSIYENGFQTFQMGYASAIAFVLMIVILVISVLQTLILRKFES</sequence>
<keyword evidence="4 7" id="KW-0812">Transmembrane</keyword>
<dbReference type="CDD" id="cd06261">
    <property type="entry name" value="TM_PBP2"/>
    <property type="match status" value="1"/>
</dbReference>
<dbReference type="OrthoDB" id="9787541at2"/>
<reference evidence="10" key="1">
    <citation type="submission" date="2015-10" db="EMBL/GenBank/DDBJ databases">
        <title>Genome of Paenibacillus bovis sp. nov.</title>
        <authorList>
            <person name="Wu Z."/>
            <person name="Gao C."/>
            <person name="Liu Z."/>
            <person name="Zheng H."/>
        </authorList>
    </citation>
    <scope>NUCLEOTIDE SEQUENCE [LARGE SCALE GENOMIC DNA]</scope>
    <source>
        <strain evidence="10">BD3526</strain>
    </source>
</reference>
<keyword evidence="2 7" id="KW-0813">Transport</keyword>
<evidence type="ECO:0000256" key="4">
    <source>
        <dbReference type="ARBA" id="ARBA00022692"/>
    </source>
</evidence>
<dbReference type="AlphaFoldDB" id="A0A172ZMF8"/>
<evidence type="ECO:0000256" key="3">
    <source>
        <dbReference type="ARBA" id="ARBA00022475"/>
    </source>
</evidence>
<dbReference type="PANTHER" id="PTHR43227">
    <property type="entry name" value="BLL4140 PROTEIN"/>
    <property type="match status" value="1"/>
</dbReference>
<proteinExistence type="inferred from homology"/>
<feature type="transmembrane region" description="Helical" evidence="7">
    <location>
        <begin position="71"/>
        <end position="96"/>
    </location>
</feature>
<reference evidence="9 10" key="2">
    <citation type="journal article" date="2016" name="Int. J. Syst. Evol. Microbiol.">
        <title>Paenibacillus bovis sp. nov., isolated from raw yak (Bos grunniens) milk.</title>
        <authorList>
            <person name="Gao C."/>
            <person name="Han J."/>
            <person name="Liu Z."/>
            <person name="Xu X."/>
            <person name="Hang F."/>
            <person name="Wu Z."/>
        </authorList>
    </citation>
    <scope>NUCLEOTIDE SEQUENCE [LARGE SCALE GENOMIC DNA]</scope>
    <source>
        <strain evidence="9 10">BD3526</strain>
    </source>
</reference>
<feature type="transmembrane region" description="Helical" evidence="7">
    <location>
        <begin position="204"/>
        <end position="227"/>
    </location>
</feature>
<keyword evidence="10" id="KW-1185">Reference proteome</keyword>
<dbReference type="STRING" id="1616788.AR543_09560"/>
<dbReference type="Pfam" id="PF00528">
    <property type="entry name" value="BPD_transp_1"/>
    <property type="match status" value="1"/>
</dbReference>
<dbReference type="GO" id="GO:0055085">
    <property type="term" value="P:transmembrane transport"/>
    <property type="evidence" value="ECO:0007669"/>
    <property type="project" value="InterPro"/>
</dbReference>
<evidence type="ECO:0000256" key="6">
    <source>
        <dbReference type="ARBA" id="ARBA00023136"/>
    </source>
</evidence>
<dbReference type="GO" id="GO:0005886">
    <property type="term" value="C:plasma membrane"/>
    <property type="evidence" value="ECO:0007669"/>
    <property type="project" value="UniProtKB-SubCell"/>
</dbReference>
<dbReference type="InterPro" id="IPR035906">
    <property type="entry name" value="MetI-like_sf"/>
</dbReference>
<feature type="transmembrane region" description="Helical" evidence="7">
    <location>
        <begin position="108"/>
        <end position="128"/>
    </location>
</feature>
<organism evidence="9 10">
    <name type="scientific">Paenibacillus bovis</name>
    <dbReference type="NCBI Taxonomy" id="1616788"/>
    <lineage>
        <taxon>Bacteria</taxon>
        <taxon>Bacillati</taxon>
        <taxon>Bacillota</taxon>
        <taxon>Bacilli</taxon>
        <taxon>Bacillales</taxon>
        <taxon>Paenibacillaceae</taxon>
        <taxon>Paenibacillus</taxon>
    </lineage>
</organism>
<dbReference type="Gene3D" id="1.10.3720.10">
    <property type="entry name" value="MetI-like"/>
    <property type="match status" value="1"/>
</dbReference>
<evidence type="ECO:0000256" key="1">
    <source>
        <dbReference type="ARBA" id="ARBA00004651"/>
    </source>
</evidence>
<accession>A0A172ZMF8</accession>
<dbReference type="PANTHER" id="PTHR43227:SF8">
    <property type="entry name" value="DIACETYLCHITOBIOSE UPTAKE SYSTEM PERMEASE PROTEIN DASB"/>
    <property type="match status" value="1"/>
</dbReference>
<dbReference type="InterPro" id="IPR000515">
    <property type="entry name" value="MetI-like"/>
</dbReference>
<comment type="similarity">
    <text evidence="7">Belongs to the binding-protein-dependent transport system permease family.</text>
</comment>